<dbReference type="PANTHER" id="PTHR23523">
    <property type="match status" value="1"/>
</dbReference>
<feature type="transmembrane region" description="Helical" evidence="6">
    <location>
        <begin position="66"/>
        <end position="85"/>
    </location>
</feature>
<keyword evidence="3 6" id="KW-1133">Transmembrane helix</keyword>
<organism evidence="8 9">
    <name type="scientific">Embleya hyalina</name>
    <dbReference type="NCBI Taxonomy" id="516124"/>
    <lineage>
        <taxon>Bacteria</taxon>
        <taxon>Bacillati</taxon>
        <taxon>Actinomycetota</taxon>
        <taxon>Actinomycetes</taxon>
        <taxon>Kitasatosporales</taxon>
        <taxon>Streptomycetaceae</taxon>
        <taxon>Embleya</taxon>
    </lineage>
</organism>
<evidence type="ECO:0000313" key="8">
    <source>
        <dbReference type="EMBL" id="GCD97167.1"/>
    </source>
</evidence>
<evidence type="ECO:0000256" key="1">
    <source>
        <dbReference type="ARBA" id="ARBA00004651"/>
    </source>
</evidence>
<dbReference type="InterPro" id="IPR052524">
    <property type="entry name" value="MFS_Cyanate_Porter"/>
</dbReference>
<feature type="transmembrane region" description="Helical" evidence="6">
    <location>
        <begin position="248"/>
        <end position="266"/>
    </location>
</feature>
<dbReference type="GO" id="GO:0005886">
    <property type="term" value="C:plasma membrane"/>
    <property type="evidence" value="ECO:0007669"/>
    <property type="project" value="UniProtKB-SubCell"/>
</dbReference>
<feature type="region of interest" description="Disordered" evidence="5">
    <location>
        <begin position="213"/>
        <end position="238"/>
    </location>
</feature>
<feature type="transmembrane region" description="Helical" evidence="6">
    <location>
        <begin position="155"/>
        <end position="176"/>
    </location>
</feature>
<dbReference type="EMBL" id="BIFH01000023">
    <property type="protein sequence ID" value="GCD97167.1"/>
    <property type="molecule type" value="Genomic_DNA"/>
</dbReference>
<proteinExistence type="predicted"/>
<protein>
    <submittedName>
        <fullName evidence="8">MFS transporter</fullName>
    </submittedName>
</protein>
<dbReference type="InterPro" id="IPR020846">
    <property type="entry name" value="MFS_dom"/>
</dbReference>
<dbReference type="Proteomes" id="UP000286931">
    <property type="component" value="Unassembled WGS sequence"/>
</dbReference>
<feature type="transmembrane region" description="Helical" evidence="6">
    <location>
        <begin position="315"/>
        <end position="333"/>
    </location>
</feature>
<feature type="transmembrane region" description="Helical" evidence="6">
    <location>
        <begin position="404"/>
        <end position="423"/>
    </location>
</feature>
<feature type="transmembrane region" description="Helical" evidence="6">
    <location>
        <begin position="182"/>
        <end position="202"/>
    </location>
</feature>
<dbReference type="InterPro" id="IPR036259">
    <property type="entry name" value="MFS_trans_sf"/>
</dbReference>
<dbReference type="GO" id="GO:0022857">
    <property type="term" value="F:transmembrane transporter activity"/>
    <property type="evidence" value="ECO:0007669"/>
    <property type="project" value="InterPro"/>
</dbReference>
<keyword evidence="2 6" id="KW-0812">Transmembrane</keyword>
<evidence type="ECO:0000259" key="7">
    <source>
        <dbReference type="PROSITE" id="PS50850"/>
    </source>
</evidence>
<evidence type="ECO:0000256" key="3">
    <source>
        <dbReference type="ARBA" id="ARBA00022989"/>
    </source>
</evidence>
<dbReference type="Gene3D" id="1.20.1250.20">
    <property type="entry name" value="MFS general substrate transporter like domains"/>
    <property type="match status" value="2"/>
</dbReference>
<name>A0A401YRF1_9ACTN</name>
<feature type="compositionally biased region" description="Basic and acidic residues" evidence="5">
    <location>
        <begin position="213"/>
        <end position="224"/>
    </location>
</feature>
<evidence type="ECO:0000313" key="9">
    <source>
        <dbReference type="Proteomes" id="UP000286931"/>
    </source>
</evidence>
<dbReference type="OrthoDB" id="5317164at2"/>
<evidence type="ECO:0000256" key="5">
    <source>
        <dbReference type="SAM" id="MobiDB-lite"/>
    </source>
</evidence>
<dbReference type="PANTHER" id="PTHR23523:SF2">
    <property type="entry name" value="2-NITROIMIDAZOLE TRANSPORTER"/>
    <property type="match status" value="1"/>
</dbReference>
<feature type="transmembrane region" description="Helical" evidence="6">
    <location>
        <begin position="373"/>
        <end position="392"/>
    </location>
</feature>
<dbReference type="PROSITE" id="PS50850">
    <property type="entry name" value="MFS"/>
    <property type="match status" value="1"/>
</dbReference>
<feature type="transmembrane region" description="Helical" evidence="6">
    <location>
        <begin position="28"/>
        <end position="46"/>
    </location>
</feature>
<gene>
    <name evidence="8" type="ORF">EHYA_04857</name>
</gene>
<evidence type="ECO:0000256" key="4">
    <source>
        <dbReference type="ARBA" id="ARBA00023136"/>
    </source>
</evidence>
<feature type="domain" description="Major facilitator superfamily (MFS) profile" evidence="7">
    <location>
        <begin position="27"/>
        <end position="428"/>
    </location>
</feature>
<dbReference type="RefSeq" id="WP_126639172.1">
    <property type="nucleotide sequence ID" value="NZ_BIFH01000023.1"/>
</dbReference>
<feature type="transmembrane region" description="Helical" evidence="6">
    <location>
        <begin position="286"/>
        <end position="306"/>
    </location>
</feature>
<evidence type="ECO:0000256" key="2">
    <source>
        <dbReference type="ARBA" id="ARBA00022692"/>
    </source>
</evidence>
<feature type="compositionally biased region" description="Low complexity" evidence="5">
    <location>
        <begin position="225"/>
        <end position="238"/>
    </location>
</feature>
<feature type="transmembrane region" description="Helical" evidence="6">
    <location>
        <begin position="97"/>
        <end position="114"/>
    </location>
</feature>
<comment type="caution">
    <text evidence="8">The sequence shown here is derived from an EMBL/GenBank/DDBJ whole genome shotgun (WGS) entry which is preliminary data.</text>
</comment>
<dbReference type="AlphaFoldDB" id="A0A401YRF1"/>
<dbReference type="InterPro" id="IPR011701">
    <property type="entry name" value="MFS"/>
</dbReference>
<feature type="transmembrane region" description="Helical" evidence="6">
    <location>
        <begin position="339"/>
        <end position="361"/>
    </location>
</feature>
<keyword evidence="9" id="KW-1185">Reference proteome</keyword>
<reference evidence="8 9" key="1">
    <citation type="submission" date="2018-12" db="EMBL/GenBank/DDBJ databases">
        <title>Draft genome sequence of Embleya hyalina NBRC 13850T.</title>
        <authorList>
            <person name="Komaki H."/>
            <person name="Hosoyama A."/>
            <person name="Kimura A."/>
            <person name="Ichikawa N."/>
            <person name="Tamura T."/>
        </authorList>
    </citation>
    <scope>NUCLEOTIDE SEQUENCE [LARGE SCALE GENOMIC DNA]</scope>
    <source>
        <strain evidence="8 9">NBRC 13850</strain>
    </source>
</reference>
<dbReference type="SUPFAM" id="SSF103473">
    <property type="entry name" value="MFS general substrate transporter"/>
    <property type="match status" value="1"/>
</dbReference>
<feature type="transmembrane region" description="Helical" evidence="6">
    <location>
        <begin position="120"/>
        <end position="143"/>
    </location>
</feature>
<accession>A0A401YRF1</accession>
<dbReference type="Pfam" id="PF07690">
    <property type="entry name" value="MFS_1"/>
    <property type="match status" value="1"/>
</dbReference>
<comment type="subcellular location">
    <subcellularLocation>
        <location evidence="1">Cell membrane</location>
        <topology evidence="1">Multi-pass membrane protein</topology>
    </subcellularLocation>
</comment>
<keyword evidence="4 6" id="KW-0472">Membrane</keyword>
<evidence type="ECO:0000256" key="6">
    <source>
        <dbReference type="SAM" id="Phobius"/>
    </source>
</evidence>
<sequence length="431" mass="44251">MPSARAKERPDLVTESVPSERAERAPGAVLTLVALFLVAINLRGAITNVPPLLTSIREDLGLSGAAAGVLTAIPVVSMGVFAPLAHRGAARYGYERTVAASVVVLLLGVLIRLGGASVVLLFLGTLVAGGGIAVLGAALPGVVKTHFAEHAGAVTGLYSAAVGVGAAGASALAVPLSDGFGSWQLSLGVVAVPAVLGLFAWLPVIRRTKPVRIDPSRTGTDETAARPTRPAAALGTAAPDRSPWRRPVAWILAVFLVMQTTAYYGVVGWVPAAYEEQGWSAERAGLLLSVFGLTGIVSGLVIPVLADRFTDPRPLFAVTVAGAVAGMGLLAFAPNLAPWPTIALLGLTLGGAFPLMLVMLVRFAPNPAAAGRLSAMTFLIGYPIAAALQIVFGTIHDLTGDYTAVFAVLFAMTLVELAVSLGLDPKHARHP</sequence>